<gene>
    <name evidence="1" type="ORF">RFM23_08325</name>
</gene>
<reference evidence="1 2" key="1">
    <citation type="submission" date="2023-08" db="EMBL/GenBank/DDBJ databases">
        <title>Implementing the SeqCode for naming new Mesorhizobium species isolated from Vachellia karroo root nodules.</title>
        <authorList>
            <person name="Van Lill M."/>
        </authorList>
    </citation>
    <scope>NUCLEOTIDE SEQUENCE [LARGE SCALE GENOMIC DNA]</scope>
    <source>
        <strain evidence="1 2">VK4B</strain>
    </source>
</reference>
<organism evidence="1 2">
    <name type="scientific">Mesorhizobium abyssinicae</name>
    <dbReference type="NCBI Taxonomy" id="1209958"/>
    <lineage>
        <taxon>Bacteria</taxon>
        <taxon>Pseudomonadati</taxon>
        <taxon>Pseudomonadota</taxon>
        <taxon>Alphaproteobacteria</taxon>
        <taxon>Hyphomicrobiales</taxon>
        <taxon>Phyllobacteriaceae</taxon>
        <taxon>Mesorhizobium</taxon>
    </lineage>
</organism>
<name>A0ABU5AK05_9HYPH</name>
<keyword evidence="2" id="KW-1185">Reference proteome</keyword>
<evidence type="ECO:0000313" key="2">
    <source>
        <dbReference type="Proteomes" id="UP001276564"/>
    </source>
</evidence>
<dbReference type="Proteomes" id="UP001276564">
    <property type="component" value="Unassembled WGS sequence"/>
</dbReference>
<sequence length="58" mass="6169">MIALTDPDLLFPSEADARVAGALCAGVEKLPIVSPHGHTQANRLLRGLDAIAEALRHR</sequence>
<proteinExistence type="predicted"/>
<comment type="caution">
    <text evidence="1">The sequence shown here is derived from an EMBL/GenBank/DDBJ whole genome shotgun (WGS) entry which is preliminary data.</text>
</comment>
<evidence type="ECO:0008006" key="3">
    <source>
        <dbReference type="Google" id="ProtNLM"/>
    </source>
</evidence>
<dbReference type="RefSeq" id="WP_189605770.1">
    <property type="nucleotide sequence ID" value="NZ_JAVIIP010000004.1"/>
</dbReference>
<dbReference type="Gene3D" id="3.20.20.140">
    <property type="entry name" value="Metal-dependent hydrolases"/>
    <property type="match status" value="1"/>
</dbReference>
<protein>
    <recommendedName>
        <fullName evidence="3">Fe/B12 periplasmic-binding domain-containing protein</fullName>
    </recommendedName>
</protein>
<evidence type="ECO:0000313" key="1">
    <source>
        <dbReference type="EMBL" id="MDX8537625.1"/>
    </source>
</evidence>
<dbReference type="EMBL" id="JAVIIP010000004">
    <property type="protein sequence ID" value="MDX8537625.1"/>
    <property type="molecule type" value="Genomic_DNA"/>
</dbReference>
<accession>A0ABU5AK05</accession>